<proteinExistence type="predicted"/>
<evidence type="ECO:0000256" key="4">
    <source>
        <dbReference type="ARBA" id="ARBA00023136"/>
    </source>
</evidence>
<dbReference type="HOGENOM" id="CLU_074449_2_0_1"/>
<evidence type="ECO:0000256" key="1">
    <source>
        <dbReference type="ARBA" id="ARBA00004141"/>
    </source>
</evidence>
<evidence type="ECO:0000256" key="3">
    <source>
        <dbReference type="ARBA" id="ARBA00022989"/>
    </source>
</evidence>
<name>R7V1Y8_CAPTE</name>
<dbReference type="EMBL" id="AMQN01005390">
    <property type="status" value="NOT_ANNOTATED_CDS"/>
    <property type="molecule type" value="Genomic_DNA"/>
</dbReference>
<dbReference type="EnsemblMetazoa" id="CapteT65598">
    <property type="protein sequence ID" value="CapteP65598"/>
    <property type="gene ID" value="CapteG65598"/>
</dbReference>
<feature type="non-terminal residue" evidence="6">
    <location>
        <position position="1"/>
    </location>
</feature>
<protein>
    <recommendedName>
        <fullName evidence="9">Aquaporin</fullName>
    </recommendedName>
</protein>
<keyword evidence="8" id="KW-1185">Reference proteome</keyword>
<evidence type="ECO:0000256" key="2">
    <source>
        <dbReference type="ARBA" id="ARBA00022692"/>
    </source>
</evidence>
<gene>
    <name evidence="6" type="ORF">CAPTEDRAFT_65598</name>
</gene>
<dbReference type="SUPFAM" id="SSF81338">
    <property type="entry name" value="Aquaporin-like"/>
    <property type="match status" value="1"/>
</dbReference>
<dbReference type="Gene3D" id="1.20.1080.10">
    <property type="entry name" value="Glycerol uptake facilitator protein"/>
    <property type="match status" value="1"/>
</dbReference>
<organism evidence="6">
    <name type="scientific">Capitella teleta</name>
    <name type="common">Polychaete worm</name>
    <dbReference type="NCBI Taxonomy" id="283909"/>
    <lineage>
        <taxon>Eukaryota</taxon>
        <taxon>Metazoa</taxon>
        <taxon>Spiralia</taxon>
        <taxon>Lophotrochozoa</taxon>
        <taxon>Annelida</taxon>
        <taxon>Polychaeta</taxon>
        <taxon>Sedentaria</taxon>
        <taxon>Scolecida</taxon>
        <taxon>Capitellidae</taxon>
        <taxon>Capitella</taxon>
    </lineage>
</organism>
<evidence type="ECO:0000313" key="8">
    <source>
        <dbReference type="Proteomes" id="UP000014760"/>
    </source>
</evidence>
<dbReference type="GO" id="GO:0016020">
    <property type="term" value="C:membrane"/>
    <property type="evidence" value="ECO:0007669"/>
    <property type="project" value="UniProtKB-SubCell"/>
</dbReference>
<evidence type="ECO:0000313" key="7">
    <source>
        <dbReference type="EnsemblMetazoa" id="CapteP65598"/>
    </source>
</evidence>
<dbReference type="PANTHER" id="PTHR21191:SF16">
    <property type="entry name" value="AQUAPORIN"/>
    <property type="match status" value="1"/>
</dbReference>
<evidence type="ECO:0008006" key="9">
    <source>
        <dbReference type="Google" id="ProtNLM"/>
    </source>
</evidence>
<feature type="non-terminal residue" evidence="6">
    <location>
        <position position="221"/>
    </location>
</feature>
<dbReference type="InterPro" id="IPR023271">
    <property type="entry name" value="Aquaporin-like"/>
</dbReference>
<dbReference type="AlphaFoldDB" id="R7V1Y8"/>
<dbReference type="GO" id="GO:0015267">
    <property type="term" value="F:channel activity"/>
    <property type="evidence" value="ECO:0007669"/>
    <property type="project" value="TreeGrafter"/>
</dbReference>
<keyword evidence="3 5" id="KW-1133">Transmembrane helix</keyword>
<reference evidence="6 8" key="2">
    <citation type="journal article" date="2013" name="Nature">
        <title>Insights into bilaterian evolution from three spiralian genomes.</title>
        <authorList>
            <person name="Simakov O."/>
            <person name="Marletaz F."/>
            <person name="Cho S.J."/>
            <person name="Edsinger-Gonzales E."/>
            <person name="Havlak P."/>
            <person name="Hellsten U."/>
            <person name="Kuo D.H."/>
            <person name="Larsson T."/>
            <person name="Lv J."/>
            <person name="Arendt D."/>
            <person name="Savage R."/>
            <person name="Osoegawa K."/>
            <person name="de Jong P."/>
            <person name="Grimwood J."/>
            <person name="Chapman J.A."/>
            <person name="Shapiro H."/>
            <person name="Aerts A."/>
            <person name="Otillar R.P."/>
            <person name="Terry A.Y."/>
            <person name="Boore J.L."/>
            <person name="Grigoriev I.V."/>
            <person name="Lindberg D.R."/>
            <person name="Seaver E.C."/>
            <person name="Weisblat D.A."/>
            <person name="Putnam N.H."/>
            <person name="Rokhsar D.S."/>
        </authorList>
    </citation>
    <scope>NUCLEOTIDE SEQUENCE</scope>
    <source>
        <strain evidence="6 8">I ESC-2004</strain>
    </source>
</reference>
<evidence type="ECO:0000256" key="5">
    <source>
        <dbReference type="SAM" id="Phobius"/>
    </source>
</evidence>
<dbReference type="FunCoup" id="R7V1Y8">
    <property type="interactions" value="104"/>
</dbReference>
<dbReference type="OrthoDB" id="1580043at2759"/>
<reference evidence="7" key="3">
    <citation type="submission" date="2015-06" db="UniProtKB">
        <authorList>
            <consortium name="EnsemblMetazoa"/>
        </authorList>
    </citation>
    <scope>IDENTIFICATION</scope>
</reference>
<accession>R7V1Y8</accession>
<feature type="transmembrane region" description="Helical" evidence="5">
    <location>
        <begin position="161"/>
        <end position="181"/>
    </location>
</feature>
<dbReference type="PANTHER" id="PTHR21191">
    <property type="entry name" value="AQUAPORIN"/>
    <property type="match status" value="1"/>
</dbReference>
<sequence>LRATSRQILPPKWQPYICDAIFTFQVLACSLENGQIRKHYGMGAYALVLFVISTWHNVTVEGCSANPCAHVLRYTQGKSTLRHTLLSILMQTCGGLLSYRCAKVFWGMEFTESHGRRYWASHCLADLSVHPVTGLAIESGGTILETSLSLMTFTPFYQMEAATKTLLGCVLTILGVGYTGFYLNPINATNQTFGCRGISSLHHVIIYWAGPLVSTALVAYI</sequence>
<reference evidence="8" key="1">
    <citation type="submission" date="2012-12" db="EMBL/GenBank/DDBJ databases">
        <authorList>
            <person name="Hellsten U."/>
            <person name="Grimwood J."/>
            <person name="Chapman J.A."/>
            <person name="Shapiro H."/>
            <person name="Aerts A."/>
            <person name="Otillar R.P."/>
            <person name="Terry A.Y."/>
            <person name="Boore J.L."/>
            <person name="Simakov O."/>
            <person name="Marletaz F."/>
            <person name="Cho S.-J."/>
            <person name="Edsinger-Gonzales E."/>
            <person name="Havlak P."/>
            <person name="Kuo D.-H."/>
            <person name="Larsson T."/>
            <person name="Lv J."/>
            <person name="Arendt D."/>
            <person name="Savage R."/>
            <person name="Osoegawa K."/>
            <person name="de Jong P."/>
            <person name="Lindberg D.R."/>
            <person name="Seaver E.C."/>
            <person name="Weisblat D.A."/>
            <person name="Putnam N.H."/>
            <person name="Grigoriev I.V."/>
            <person name="Rokhsar D.S."/>
        </authorList>
    </citation>
    <scope>NUCLEOTIDE SEQUENCE</scope>
    <source>
        <strain evidence="8">I ESC-2004</strain>
    </source>
</reference>
<evidence type="ECO:0000313" key="6">
    <source>
        <dbReference type="EMBL" id="ELU12507.1"/>
    </source>
</evidence>
<comment type="subcellular location">
    <subcellularLocation>
        <location evidence="1">Membrane</location>
        <topology evidence="1">Multi-pass membrane protein</topology>
    </subcellularLocation>
</comment>
<keyword evidence="2 5" id="KW-0812">Transmembrane</keyword>
<dbReference type="EMBL" id="KB295903">
    <property type="protein sequence ID" value="ELU12507.1"/>
    <property type="molecule type" value="Genomic_DNA"/>
</dbReference>
<dbReference type="STRING" id="283909.R7V1Y8"/>
<dbReference type="GO" id="GO:0005737">
    <property type="term" value="C:cytoplasm"/>
    <property type="evidence" value="ECO:0007669"/>
    <property type="project" value="TreeGrafter"/>
</dbReference>
<dbReference type="OMA" id="EHFTVYW"/>
<feature type="transmembrane region" description="Helical" evidence="5">
    <location>
        <begin position="201"/>
        <end position="220"/>
    </location>
</feature>
<dbReference type="Proteomes" id="UP000014760">
    <property type="component" value="Unassembled WGS sequence"/>
</dbReference>
<dbReference type="InterPro" id="IPR051883">
    <property type="entry name" value="AQP11/12_channel"/>
</dbReference>
<keyword evidence="4 5" id="KW-0472">Membrane</keyword>